<dbReference type="InterPro" id="IPR036457">
    <property type="entry name" value="PPM-type-like_dom_sf"/>
</dbReference>
<sequence length="566" mass="62584">MSEDQAIRILIVDDDASSRLILKAQLHAFGYELLEAGGGVEAVERFETERPDLILMDINMPGMDGYQATIAIKELSQDSYVPILFVTSSDDETAISRCTDAGGDDFLIKPMSPIELQSRIRSALKRRRLYQQLQDQHFALAQQQAHEERDQELARELFSRIAHLGCLDEVGIEYIASSLMVFNGDMLLAERTPYGSLRVMLGDFTGHGLPAAVGSLPAAEIFYGMTKKGFHLSEVSAEINAKLHRILPSGIFCAAALIELNSENRQLQIWNGGLPHLLLFNQGQNKVRHAFDSLHLALGILSPESFDSSLETIIVSSEDCLLAYSDGIVETENPAGELYGDHRLIERLHSGHTEFSQFQSVLNDLEEFRGHAAQSDDLTLIEIPCGLENRVEYEGEASQVSAKPAREWSYQLTLVDEALAEVDPVPLLLQSLLHLQGLDNFRENLFTILTELYTNALDHGILQLDSAIKSDAAGFAEYSRLREERLQTLSGAYVVISLEHAPVEQGGCLKIRIKDSGNGFDTTQLDIAPDTTTALSGRGVGLVKNLCHSLIYRDGGNDVEAIFEWP</sequence>
<dbReference type="AlphaFoldDB" id="A0A3B0YWS3"/>
<dbReference type="SUPFAM" id="SSF55874">
    <property type="entry name" value="ATPase domain of HSP90 chaperone/DNA topoisomerase II/histidine kinase"/>
    <property type="match status" value="1"/>
</dbReference>
<dbReference type="PROSITE" id="PS50110">
    <property type="entry name" value="RESPONSE_REGULATORY"/>
    <property type="match status" value="1"/>
</dbReference>
<evidence type="ECO:0000256" key="1">
    <source>
        <dbReference type="ARBA" id="ARBA00022801"/>
    </source>
</evidence>
<proteinExistence type="predicted"/>
<dbReference type="InterPro" id="IPR011006">
    <property type="entry name" value="CheY-like_superfamily"/>
</dbReference>
<dbReference type="GO" id="GO:0016791">
    <property type="term" value="F:phosphatase activity"/>
    <property type="evidence" value="ECO:0007669"/>
    <property type="project" value="TreeGrafter"/>
</dbReference>
<reference evidence="3" key="1">
    <citation type="submission" date="2018-06" db="EMBL/GenBank/DDBJ databases">
        <authorList>
            <person name="Zhirakovskaya E."/>
        </authorList>
    </citation>
    <scope>NUCLEOTIDE SEQUENCE</scope>
</reference>
<dbReference type="SMART" id="SM00448">
    <property type="entry name" value="REC"/>
    <property type="match status" value="1"/>
</dbReference>
<dbReference type="CDD" id="cd17546">
    <property type="entry name" value="REC_hyHK_CKI1_RcsC-like"/>
    <property type="match status" value="1"/>
</dbReference>
<dbReference type="SUPFAM" id="SSF52172">
    <property type="entry name" value="CheY-like"/>
    <property type="match status" value="1"/>
</dbReference>
<dbReference type="Gene3D" id="3.60.40.10">
    <property type="entry name" value="PPM-type phosphatase domain"/>
    <property type="match status" value="1"/>
</dbReference>
<dbReference type="Pfam" id="PF07228">
    <property type="entry name" value="SpoIIE"/>
    <property type="match status" value="1"/>
</dbReference>
<feature type="domain" description="Response regulatory" evidence="2">
    <location>
        <begin position="8"/>
        <end position="124"/>
    </location>
</feature>
<dbReference type="Gene3D" id="3.30.565.10">
    <property type="entry name" value="Histidine kinase-like ATPase, C-terminal domain"/>
    <property type="match status" value="1"/>
</dbReference>
<gene>
    <name evidence="3" type="ORF">MNBD_GAMMA15-1404</name>
</gene>
<dbReference type="InterPro" id="IPR001932">
    <property type="entry name" value="PPM-type_phosphatase-like_dom"/>
</dbReference>
<dbReference type="InterPro" id="IPR001789">
    <property type="entry name" value="Sig_transdc_resp-reg_receiver"/>
</dbReference>
<dbReference type="Gene3D" id="3.40.50.2300">
    <property type="match status" value="1"/>
</dbReference>
<dbReference type="Pfam" id="PF00072">
    <property type="entry name" value="Response_reg"/>
    <property type="match status" value="1"/>
</dbReference>
<organism evidence="3">
    <name type="scientific">hydrothermal vent metagenome</name>
    <dbReference type="NCBI Taxonomy" id="652676"/>
    <lineage>
        <taxon>unclassified sequences</taxon>
        <taxon>metagenomes</taxon>
        <taxon>ecological metagenomes</taxon>
    </lineage>
</organism>
<dbReference type="CDD" id="cd16936">
    <property type="entry name" value="HATPase_RsbW-like"/>
    <property type="match status" value="1"/>
</dbReference>
<dbReference type="SMART" id="SM00331">
    <property type="entry name" value="PP2C_SIG"/>
    <property type="match status" value="1"/>
</dbReference>
<name>A0A3B0YWS3_9ZZZZ</name>
<protein>
    <submittedName>
        <fullName evidence="3">Serine phosphatase RsbU, regulator of sigma subunit</fullName>
    </submittedName>
</protein>
<evidence type="ECO:0000313" key="3">
    <source>
        <dbReference type="EMBL" id="VAW80363.1"/>
    </source>
</evidence>
<dbReference type="EMBL" id="UOFN01000126">
    <property type="protein sequence ID" value="VAW80363.1"/>
    <property type="molecule type" value="Genomic_DNA"/>
</dbReference>
<dbReference type="InterPro" id="IPR052016">
    <property type="entry name" value="Bact_Sigma-Reg"/>
</dbReference>
<dbReference type="InterPro" id="IPR036890">
    <property type="entry name" value="HATPase_C_sf"/>
</dbReference>
<evidence type="ECO:0000259" key="2">
    <source>
        <dbReference type="PROSITE" id="PS50110"/>
    </source>
</evidence>
<dbReference type="GO" id="GO:0000160">
    <property type="term" value="P:phosphorelay signal transduction system"/>
    <property type="evidence" value="ECO:0007669"/>
    <property type="project" value="InterPro"/>
</dbReference>
<dbReference type="PANTHER" id="PTHR43156:SF2">
    <property type="entry name" value="STAGE II SPORULATION PROTEIN E"/>
    <property type="match status" value="1"/>
</dbReference>
<accession>A0A3B0YWS3</accession>
<dbReference type="PANTHER" id="PTHR43156">
    <property type="entry name" value="STAGE II SPORULATION PROTEIN E-RELATED"/>
    <property type="match status" value="1"/>
</dbReference>
<keyword evidence="1" id="KW-0378">Hydrolase</keyword>